<sequence length="50" mass="5724">MKKKTEKLLLGESAIGFVLFTGINTSLIPFQRGETGTINHIHRWFTSYQI</sequence>
<name>A0A6G1ZFE9_9BACT</name>
<comment type="caution">
    <text evidence="1">The sequence shown here is derived from an EMBL/GenBank/DDBJ whole genome shotgun (WGS) entry which is preliminary data.</text>
</comment>
<dbReference type="EMBL" id="WKLP01000019">
    <property type="protein sequence ID" value="MRY12498.1"/>
    <property type="molecule type" value="Genomic_DNA"/>
</dbReference>
<organism evidence="1">
    <name type="scientific">Parabacteroides goldsteinii</name>
    <dbReference type="NCBI Taxonomy" id="328812"/>
    <lineage>
        <taxon>Bacteria</taxon>
        <taxon>Pseudomonadati</taxon>
        <taxon>Bacteroidota</taxon>
        <taxon>Bacteroidia</taxon>
        <taxon>Bacteroidales</taxon>
        <taxon>Tannerellaceae</taxon>
        <taxon>Parabacteroides</taxon>
    </lineage>
</organism>
<evidence type="ECO:0000313" key="1">
    <source>
        <dbReference type="EMBL" id="MRY12498.1"/>
    </source>
</evidence>
<gene>
    <name evidence="1" type="ORF">GKE01_13625</name>
</gene>
<proteinExistence type="predicted"/>
<reference evidence="1" key="1">
    <citation type="journal article" date="2019" name="Nat. Med.">
        <title>A library of human gut bacterial isolates paired with longitudinal multiomics data enables mechanistic microbiome research.</title>
        <authorList>
            <person name="Poyet M."/>
            <person name="Groussin M."/>
            <person name="Gibbons S.M."/>
            <person name="Avila-Pacheco J."/>
            <person name="Jiang X."/>
            <person name="Kearney S.M."/>
            <person name="Perrotta A.R."/>
            <person name="Berdy B."/>
            <person name="Zhao S."/>
            <person name="Lieberman T.D."/>
            <person name="Swanson P.K."/>
            <person name="Smith M."/>
            <person name="Roesemann S."/>
            <person name="Alexander J.E."/>
            <person name="Rich S.A."/>
            <person name="Livny J."/>
            <person name="Vlamakis H."/>
            <person name="Clish C."/>
            <person name="Bullock K."/>
            <person name="Deik A."/>
            <person name="Scott J."/>
            <person name="Pierce K.A."/>
            <person name="Xavier R.J."/>
            <person name="Alm E.J."/>
        </authorList>
    </citation>
    <scope>NUCLEOTIDE SEQUENCE</scope>
    <source>
        <strain evidence="1">BIOML-A4</strain>
    </source>
</reference>
<protein>
    <submittedName>
        <fullName evidence="1">Uncharacterized protein</fullName>
    </submittedName>
</protein>
<accession>A0A6G1ZFE9</accession>
<dbReference type="RefSeq" id="WP_154292006.1">
    <property type="nucleotide sequence ID" value="NZ_CAJSYT010000018.1"/>
</dbReference>
<dbReference type="AlphaFoldDB" id="A0A6G1ZFE9"/>